<dbReference type="Proteomes" id="UP001646141">
    <property type="component" value="Unassembled WGS sequence"/>
</dbReference>
<feature type="region of interest" description="Disordered" evidence="1">
    <location>
        <begin position="33"/>
        <end position="56"/>
    </location>
</feature>
<dbReference type="PANTHER" id="PTHR37494">
    <property type="entry name" value="HEMAGGLUTININ"/>
    <property type="match status" value="1"/>
</dbReference>
<keyword evidence="5" id="KW-1185">Reference proteome</keyword>
<evidence type="ECO:0000313" key="5">
    <source>
        <dbReference type="Proteomes" id="UP001646141"/>
    </source>
</evidence>
<feature type="signal peptide" evidence="3">
    <location>
        <begin position="1"/>
        <end position="35"/>
    </location>
</feature>
<organism evidence="4 5">
    <name type="scientific">Leucobacter chromiireducens subsp. chromiireducens</name>
    <dbReference type="NCBI Taxonomy" id="660067"/>
    <lineage>
        <taxon>Bacteria</taxon>
        <taxon>Bacillati</taxon>
        <taxon>Actinomycetota</taxon>
        <taxon>Actinomycetes</taxon>
        <taxon>Micrococcales</taxon>
        <taxon>Microbacteriaceae</taxon>
        <taxon>Leucobacter</taxon>
    </lineage>
</organism>
<dbReference type="InterPro" id="IPR015919">
    <property type="entry name" value="Cadherin-like_sf"/>
</dbReference>
<feature type="compositionally biased region" description="Basic and acidic residues" evidence="1">
    <location>
        <begin position="715"/>
        <end position="724"/>
    </location>
</feature>
<dbReference type="InterPro" id="IPR015943">
    <property type="entry name" value="WD40/YVTN_repeat-like_dom_sf"/>
</dbReference>
<feature type="region of interest" description="Disordered" evidence="1">
    <location>
        <begin position="709"/>
        <end position="741"/>
    </location>
</feature>
<dbReference type="EMBL" id="QYAD01000002">
    <property type="protein sequence ID" value="MBL3689546.1"/>
    <property type="molecule type" value="Genomic_DNA"/>
</dbReference>
<keyword evidence="3" id="KW-0732">Signal</keyword>
<name>A0ABS1SN12_9MICO</name>
<feature type="chain" id="PRO_5047171580" evidence="3">
    <location>
        <begin position="36"/>
        <end position="865"/>
    </location>
</feature>
<sequence length="865" mass="88069">MLLTRTRKRVATVTATALTLGLLLAPTLSMSPALADDSTNEELGTTTELAEPGPQTRAIGPAKVSRVFSGVPAQFGAGSALVLPGAEGLPPRAVVTSSYTGTAPIVDLPSGKAPVTAVTGLNGTHGVAAASGATSAGGRLFFVSVFSNSVGVYDIASRNWVDEISIPGAQPASVTFVGNPEGTEGTLFVGATSESSIYGVDVATGDTVMEARVPWGGWIGGLAPGADATARSGSLLVVDAGLKGEVLRIDIASGAITETHKLPAAGSPDSARNIAVIPGSAAGEEHVLVTNQETGKILRFDLANDRALTEFAYGPAKPWPYSDLGMSAVAYLPGEQNGQGTVFGFMPSGGVVAFNETTADVEYVTDSLGYVTGGIGFRAVSPGSSDGEVFVADRLSRNMKVYDTASDSLAREITLSGKDFPKVAVSGGGSEYLIVGYAEGPVEIRDPDSGDVQHTFTMRADSLGSSPDSNLIFVSEEAASSFTLLDASTGKTVGVHTLPYAPGAVTLADYAGRSSYFIPDRSGGRIEVRSVDTFEVLASFTGFSAPVQASVAGGTLSVLERRGVLHDVALEDGTVLRSVRTGFNGAGVVSGTDLVDGGSWVYTADSTMGIAFTRVSGLSLAPDALPDGLVGDAYSAEVDAFGTPAPTLALTGDLPDGLSFDTASGEITGTPTHAGTFEFTVTAANGVDRDQSRTYTVVIGALPHITTDSLPNSTVDDKYRHSVDTDGYPDPSLSVSDGELPPGLSLDAASGVLSGTATKAGEYSFSLTATNDFGADTKQYTISVAAAPVPPTVTPPGTKPPVTEPPTTEPPVTQPPAAEGNGDEKSEQLPETGAAGLWSLGAVALALCAGGAVLALRPSRRRVKG</sequence>
<feature type="compositionally biased region" description="Pro residues" evidence="1">
    <location>
        <begin position="788"/>
        <end position="814"/>
    </location>
</feature>
<dbReference type="SUPFAM" id="SSF49313">
    <property type="entry name" value="Cadherin-like"/>
    <property type="match status" value="2"/>
</dbReference>
<comment type="caution">
    <text evidence="4">The sequence shown here is derived from an EMBL/GenBank/DDBJ whole genome shotgun (WGS) entry which is preliminary data.</text>
</comment>
<evidence type="ECO:0000256" key="1">
    <source>
        <dbReference type="SAM" id="MobiDB-lite"/>
    </source>
</evidence>
<evidence type="ECO:0000256" key="3">
    <source>
        <dbReference type="SAM" id="SignalP"/>
    </source>
</evidence>
<keyword evidence="2" id="KW-0812">Transmembrane</keyword>
<evidence type="ECO:0000256" key="2">
    <source>
        <dbReference type="SAM" id="Phobius"/>
    </source>
</evidence>
<proteinExistence type="predicted"/>
<dbReference type="InterPro" id="IPR011044">
    <property type="entry name" value="Quino_amine_DH_bsu"/>
</dbReference>
<keyword evidence="2" id="KW-1133">Transmembrane helix</keyword>
<reference evidence="4 5" key="1">
    <citation type="submission" date="2018-09" db="EMBL/GenBank/DDBJ databases">
        <title>Comparative genomics of Leucobacter spp.</title>
        <authorList>
            <person name="Reis A.C."/>
            <person name="Kolvenbach B.A."/>
            <person name="Corvini P.F.X."/>
            <person name="Nunes O.C."/>
        </authorList>
    </citation>
    <scope>NUCLEOTIDE SEQUENCE [LARGE SCALE GENOMIC DNA]</scope>
    <source>
        <strain evidence="4 5">L-1</strain>
    </source>
</reference>
<feature type="region of interest" description="Disordered" evidence="1">
    <location>
        <begin position="788"/>
        <end position="833"/>
    </location>
</feature>
<dbReference type="SUPFAM" id="SSF75011">
    <property type="entry name" value="3-carboxy-cis,cis-mucoante lactonizing enzyme"/>
    <property type="match status" value="1"/>
</dbReference>
<dbReference type="Pfam" id="PF05345">
    <property type="entry name" value="He_PIG"/>
    <property type="match status" value="2"/>
</dbReference>
<dbReference type="PANTHER" id="PTHR37494:SF1">
    <property type="entry name" value="STAPHYLOCOCCUS AUREUS SURFACE PROTEIN A"/>
    <property type="match status" value="1"/>
</dbReference>
<feature type="transmembrane region" description="Helical" evidence="2">
    <location>
        <begin position="835"/>
        <end position="856"/>
    </location>
</feature>
<protein>
    <submittedName>
        <fullName evidence="4">Uncharacterized protein</fullName>
    </submittedName>
</protein>
<dbReference type="Gene3D" id="2.130.10.10">
    <property type="entry name" value="YVTN repeat-like/Quinoprotein amine dehydrogenase"/>
    <property type="match status" value="2"/>
</dbReference>
<evidence type="ECO:0000313" key="4">
    <source>
        <dbReference type="EMBL" id="MBL3689546.1"/>
    </source>
</evidence>
<accession>A0ABS1SN12</accession>
<dbReference type="SUPFAM" id="SSF50969">
    <property type="entry name" value="YVTN repeat-like/Quinoprotein amine dehydrogenase"/>
    <property type="match status" value="1"/>
</dbReference>
<gene>
    <name evidence="4" type="ORF">D3226_06185</name>
</gene>
<keyword evidence="2" id="KW-0472">Membrane</keyword>
<dbReference type="InterPro" id="IPR013783">
    <property type="entry name" value="Ig-like_fold"/>
</dbReference>
<dbReference type="Gene3D" id="2.60.40.10">
    <property type="entry name" value="Immunoglobulins"/>
    <property type="match status" value="2"/>
</dbReference>